<accession>A0A2T0K6D8</accession>
<dbReference type="Gene3D" id="3.20.80.10">
    <property type="entry name" value="Regulatory factor, effector binding domain"/>
    <property type="match status" value="1"/>
</dbReference>
<evidence type="ECO:0000259" key="2">
    <source>
        <dbReference type="PROSITE" id="PS50937"/>
    </source>
</evidence>
<sequence length="274" mass="29822">MDDLIGIGRFSRMSRLSIKALRFYDEQGLLTPAWVDPATGYRYYRRAQAGPAEAIRALRAIDMPVGEIRDLLADDDAELTGKRLAAHRERLRARLAEQERMLRFLERLIDRGGNVMPYEVTVKQAAAVPVAGLTLHTGLATIGAAIQQGFGTVVGALGTAGVRPAGAPFVVYHDIIDEKTEGDVEICIPVPAGTTLPDGPVRYHEIPGGPVASTIHRGPYQEISPAYHVITAWIEERGAKSHGAPREIYLNDPQSVTPEELLTEVQFPIDGTPA</sequence>
<dbReference type="GO" id="GO:0003700">
    <property type="term" value="F:DNA-binding transcription factor activity"/>
    <property type="evidence" value="ECO:0007669"/>
    <property type="project" value="InterPro"/>
</dbReference>
<dbReference type="RefSeq" id="WP_106324056.1">
    <property type="nucleotide sequence ID" value="NZ_BOMO01000102.1"/>
</dbReference>
<keyword evidence="1" id="KW-0238">DNA-binding</keyword>
<dbReference type="InterPro" id="IPR047057">
    <property type="entry name" value="MerR_fam"/>
</dbReference>
<dbReference type="InterPro" id="IPR009061">
    <property type="entry name" value="DNA-bd_dom_put_sf"/>
</dbReference>
<dbReference type="PROSITE" id="PS50937">
    <property type="entry name" value="HTH_MERR_2"/>
    <property type="match status" value="1"/>
</dbReference>
<dbReference type="InterPro" id="IPR000551">
    <property type="entry name" value="MerR-type_HTH_dom"/>
</dbReference>
<gene>
    <name evidence="3" type="ORF">CLV67_113190</name>
</gene>
<dbReference type="PANTHER" id="PTHR30204:SF97">
    <property type="entry name" value="MERR FAMILY REGULATORY PROTEIN"/>
    <property type="match status" value="1"/>
</dbReference>
<dbReference type="PANTHER" id="PTHR30204">
    <property type="entry name" value="REDOX-CYCLING DRUG-SENSING TRANSCRIPTIONAL ACTIVATOR SOXR"/>
    <property type="match status" value="1"/>
</dbReference>
<organism evidence="3 4">
    <name type="scientific">Actinoplanes italicus</name>
    <dbReference type="NCBI Taxonomy" id="113567"/>
    <lineage>
        <taxon>Bacteria</taxon>
        <taxon>Bacillati</taxon>
        <taxon>Actinomycetota</taxon>
        <taxon>Actinomycetes</taxon>
        <taxon>Micromonosporales</taxon>
        <taxon>Micromonosporaceae</taxon>
        <taxon>Actinoplanes</taxon>
    </lineage>
</organism>
<dbReference type="SUPFAM" id="SSF46955">
    <property type="entry name" value="Putative DNA-binding domain"/>
    <property type="match status" value="1"/>
</dbReference>
<dbReference type="OrthoDB" id="7849865at2"/>
<dbReference type="InterPro" id="IPR029442">
    <property type="entry name" value="GyrI-like"/>
</dbReference>
<dbReference type="Gene3D" id="1.10.1660.10">
    <property type="match status" value="1"/>
</dbReference>
<dbReference type="Pfam" id="PF13411">
    <property type="entry name" value="MerR_1"/>
    <property type="match status" value="1"/>
</dbReference>
<dbReference type="EMBL" id="PVMZ01000013">
    <property type="protein sequence ID" value="PRX18356.1"/>
    <property type="molecule type" value="Genomic_DNA"/>
</dbReference>
<dbReference type="AlphaFoldDB" id="A0A2T0K6D8"/>
<dbReference type="CDD" id="cd01107">
    <property type="entry name" value="HTH_BmrR"/>
    <property type="match status" value="1"/>
</dbReference>
<dbReference type="Proteomes" id="UP000239415">
    <property type="component" value="Unassembled WGS sequence"/>
</dbReference>
<dbReference type="SMART" id="SM00422">
    <property type="entry name" value="HTH_MERR"/>
    <property type="match status" value="1"/>
</dbReference>
<protein>
    <submittedName>
        <fullName evidence="3">Effector-binding domain-containing protein</fullName>
    </submittedName>
</protein>
<evidence type="ECO:0000256" key="1">
    <source>
        <dbReference type="ARBA" id="ARBA00023125"/>
    </source>
</evidence>
<dbReference type="Pfam" id="PF06445">
    <property type="entry name" value="GyrI-like"/>
    <property type="match status" value="1"/>
</dbReference>
<dbReference type="SMART" id="SM00871">
    <property type="entry name" value="AraC_E_bind"/>
    <property type="match status" value="1"/>
</dbReference>
<dbReference type="SUPFAM" id="SSF55136">
    <property type="entry name" value="Probable bacterial effector-binding domain"/>
    <property type="match status" value="1"/>
</dbReference>
<dbReference type="InterPro" id="IPR010499">
    <property type="entry name" value="AraC_E-bd"/>
</dbReference>
<proteinExistence type="predicted"/>
<dbReference type="InterPro" id="IPR011256">
    <property type="entry name" value="Reg_factor_effector_dom_sf"/>
</dbReference>
<evidence type="ECO:0000313" key="4">
    <source>
        <dbReference type="Proteomes" id="UP000239415"/>
    </source>
</evidence>
<feature type="domain" description="HTH merR-type" evidence="2">
    <location>
        <begin position="4"/>
        <end position="74"/>
    </location>
</feature>
<reference evidence="3 4" key="1">
    <citation type="submission" date="2018-03" db="EMBL/GenBank/DDBJ databases">
        <title>Genomic Encyclopedia of Archaeal and Bacterial Type Strains, Phase II (KMG-II): from individual species to whole genera.</title>
        <authorList>
            <person name="Goeker M."/>
        </authorList>
    </citation>
    <scope>NUCLEOTIDE SEQUENCE [LARGE SCALE GENOMIC DNA]</scope>
    <source>
        <strain evidence="3 4">DSM 43146</strain>
    </source>
</reference>
<keyword evidence="4" id="KW-1185">Reference proteome</keyword>
<name>A0A2T0K6D8_9ACTN</name>
<comment type="caution">
    <text evidence="3">The sequence shown here is derived from an EMBL/GenBank/DDBJ whole genome shotgun (WGS) entry which is preliminary data.</text>
</comment>
<dbReference type="GO" id="GO:0003677">
    <property type="term" value="F:DNA binding"/>
    <property type="evidence" value="ECO:0007669"/>
    <property type="project" value="UniProtKB-KW"/>
</dbReference>
<evidence type="ECO:0000313" key="3">
    <source>
        <dbReference type="EMBL" id="PRX18356.1"/>
    </source>
</evidence>
<dbReference type="PROSITE" id="PS00552">
    <property type="entry name" value="HTH_MERR_1"/>
    <property type="match status" value="1"/>
</dbReference>